<comment type="caution">
    <text evidence="1">The sequence shown here is derived from an EMBL/GenBank/DDBJ whole genome shotgun (WGS) entry which is preliminary data.</text>
</comment>
<gene>
    <name evidence="1" type="ORF">ACH5RR_001225</name>
</gene>
<name>A0ABD3B407_9GENT</name>
<organism evidence="1 2">
    <name type="scientific">Cinchona calisaya</name>
    <dbReference type="NCBI Taxonomy" id="153742"/>
    <lineage>
        <taxon>Eukaryota</taxon>
        <taxon>Viridiplantae</taxon>
        <taxon>Streptophyta</taxon>
        <taxon>Embryophyta</taxon>
        <taxon>Tracheophyta</taxon>
        <taxon>Spermatophyta</taxon>
        <taxon>Magnoliopsida</taxon>
        <taxon>eudicotyledons</taxon>
        <taxon>Gunneridae</taxon>
        <taxon>Pentapetalae</taxon>
        <taxon>asterids</taxon>
        <taxon>lamiids</taxon>
        <taxon>Gentianales</taxon>
        <taxon>Rubiaceae</taxon>
        <taxon>Cinchonoideae</taxon>
        <taxon>Cinchoneae</taxon>
        <taxon>Cinchona</taxon>
    </lineage>
</organism>
<dbReference type="InterPro" id="IPR018790">
    <property type="entry name" value="DUF2358"/>
</dbReference>
<protein>
    <submittedName>
        <fullName evidence="1">Uncharacterized protein</fullName>
    </submittedName>
</protein>
<dbReference type="Proteomes" id="UP001630127">
    <property type="component" value="Unassembled WGS sequence"/>
</dbReference>
<accession>A0ABD3B407</accession>
<evidence type="ECO:0000313" key="2">
    <source>
        <dbReference type="Proteomes" id="UP001630127"/>
    </source>
</evidence>
<proteinExistence type="predicted"/>
<reference evidence="1 2" key="1">
    <citation type="submission" date="2024-11" db="EMBL/GenBank/DDBJ databases">
        <title>A near-complete genome assembly of Cinchona calisaya.</title>
        <authorList>
            <person name="Lian D.C."/>
            <person name="Zhao X.W."/>
            <person name="Wei L."/>
        </authorList>
    </citation>
    <scope>NUCLEOTIDE SEQUENCE [LARGE SCALE GENOMIC DNA]</scope>
    <source>
        <tissue evidence="1">Nenye</tissue>
    </source>
</reference>
<dbReference type="PANTHER" id="PTHR34123">
    <property type="entry name" value="OS04G0578200 PROTEIN"/>
    <property type="match status" value="1"/>
</dbReference>
<keyword evidence="2" id="KW-1185">Reference proteome</keyword>
<dbReference type="PANTHER" id="PTHR34123:SF4">
    <property type="entry name" value="PHOSPHORIBOSYLTRANSFERASE-LIKE PROTEIN, PUTATIVE (DUF2358)-RELATED"/>
    <property type="match status" value="1"/>
</dbReference>
<dbReference type="AlphaFoldDB" id="A0ABD3B407"/>
<dbReference type="EMBL" id="JBJUIK010000001">
    <property type="protein sequence ID" value="KAL3537859.1"/>
    <property type="molecule type" value="Genomic_DNA"/>
</dbReference>
<evidence type="ECO:0000313" key="1">
    <source>
        <dbReference type="EMBL" id="KAL3537859.1"/>
    </source>
</evidence>
<sequence>MARIGCFPQPHHVLLPTQRIHSIQCCSGASNGKKKDTRTPKFLKLVVSGVTELVRLFSSSDKDRLDTVNRGIDEILVWGIDDVLMIIKSDYEKAYFVTGLFTSAIYAADCAFEDPTIKFQGRDLYLRNLKLLIPFFDSPSILLEKIEKGINSKSEYIRASWKLRTYVKLPWRPLISIDGSTVYDLDEQLRVIRHVESWNISALEAIGF</sequence>
<dbReference type="Pfam" id="PF10184">
    <property type="entry name" value="DUF2358"/>
    <property type="match status" value="1"/>
</dbReference>